<evidence type="ECO:0000313" key="7">
    <source>
        <dbReference type="EMBL" id="MDC2409110.1"/>
    </source>
</evidence>
<reference evidence="10" key="6">
    <citation type="submission" date="2019-07" db="EMBL/GenBank/DDBJ databases">
        <authorList>
            <person name="Ross B.D."/>
            <person name="Verster A.J."/>
            <person name="Radey M.C."/>
            <person name="Schmidtke D.T."/>
            <person name="Pope C.E."/>
            <person name="Hoffman L.R."/>
            <person name="Hajjar A."/>
            <person name="Peterson S.B."/>
            <person name="Borenstein E."/>
            <person name="Mougous J.D."/>
        </authorList>
    </citation>
    <scope>NUCLEOTIDE SEQUENCE</scope>
    <source>
        <strain evidence="10">3725 D1 iv</strain>
    </source>
</reference>
<evidence type="ECO:0000313" key="5">
    <source>
        <dbReference type="EMBL" id="KAA4532084.1"/>
    </source>
</evidence>
<evidence type="ECO:0000313" key="3">
    <source>
        <dbReference type="EMBL" id="KAA3954491.1"/>
    </source>
</evidence>
<evidence type="ECO:0000313" key="15">
    <source>
        <dbReference type="Proteomes" id="UP000266492"/>
    </source>
</evidence>
<reference evidence="15 16" key="4">
    <citation type="submission" date="2018-08" db="EMBL/GenBank/DDBJ databases">
        <title>A genome reference for cultivated species of the human gut microbiota.</title>
        <authorList>
            <person name="Zou Y."/>
            <person name="Xue W."/>
            <person name="Luo G."/>
        </authorList>
    </citation>
    <scope>NUCLEOTIDE SEQUENCE [LARGE SCALE GENOMIC DNA]</scope>
    <source>
        <strain evidence="12 16">AF04-46</strain>
        <strain evidence="11 15">AF20-9LB</strain>
    </source>
</reference>
<dbReference type="AlphaFoldDB" id="A0A139KSC8"/>
<dbReference type="Proteomes" id="UP001214017">
    <property type="component" value="Unassembled WGS sequence"/>
</dbReference>
<evidence type="ECO:0000313" key="11">
    <source>
        <dbReference type="EMBL" id="RGS78890.1"/>
    </source>
</evidence>
<evidence type="ECO:0000313" key="17">
    <source>
        <dbReference type="Proteomes" id="UP000318823"/>
    </source>
</evidence>
<reference evidence="17" key="2">
    <citation type="journal article" date="2018" name="J. Anim. Genet.">
        <title>Acquired interbacterial defense systems protect against interspecies antagonism in the human gut microbiome.</title>
        <authorList>
            <person name="Ross B.D."/>
            <person name="Verster A.J."/>
            <person name="Radey M.C."/>
            <person name="Schmidtke D.T."/>
            <person name="Pope C.E."/>
            <person name="Hoffman L.R."/>
            <person name="Hajjar A."/>
            <person name="Peterson S.B."/>
            <person name="Borenstein E."/>
            <person name="Mougous J."/>
        </authorList>
    </citation>
    <scope>NUCLEOTIDE SEQUENCE [LARGE SCALE GENOMIC DNA]</scope>
    <source>
        <strain evidence="17">3725 D1 iv</strain>
    </source>
</reference>
<dbReference type="EMBL" id="QSBI01000002">
    <property type="protein sequence ID" value="RGX12854.1"/>
    <property type="molecule type" value="Genomic_DNA"/>
</dbReference>
<evidence type="ECO:0000313" key="14">
    <source>
        <dbReference type="Proteomes" id="UP000183670"/>
    </source>
</evidence>
<organism evidence="12 16">
    <name type="scientific">Bacteroides ovatus</name>
    <dbReference type="NCBI Taxonomy" id="28116"/>
    <lineage>
        <taxon>Bacteria</taxon>
        <taxon>Pseudomonadati</taxon>
        <taxon>Bacteroidota</taxon>
        <taxon>Bacteroidia</taxon>
        <taxon>Bacteroidales</taxon>
        <taxon>Bacteroidaceae</taxon>
        <taxon>Bacteroides</taxon>
    </lineage>
</organism>
<dbReference type="EMBL" id="VWGP01000015">
    <property type="protein sequence ID" value="KAA4532084.1"/>
    <property type="molecule type" value="Genomic_DNA"/>
</dbReference>
<evidence type="ECO:0000313" key="20">
    <source>
        <dbReference type="Proteomes" id="UP000375690"/>
    </source>
</evidence>
<dbReference type="Proteomes" id="UP000286031">
    <property type="component" value="Unassembled WGS sequence"/>
</dbReference>
<dbReference type="Proteomes" id="UP000473905">
    <property type="component" value="Unassembled WGS sequence"/>
</dbReference>
<evidence type="ECO:0000313" key="21">
    <source>
        <dbReference type="Proteomes" id="UP000460135"/>
    </source>
</evidence>
<evidence type="ECO:0000313" key="1">
    <source>
        <dbReference type="EMBL" id="KAA3799448.1"/>
    </source>
</evidence>
<evidence type="ECO:0000313" key="22">
    <source>
        <dbReference type="Proteomes" id="UP000473905"/>
    </source>
</evidence>
<evidence type="ECO:0000313" key="18">
    <source>
        <dbReference type="Proteomes" id="UP000323717"/>
    </source>
</evidence>
<dbReference type="PATRIC" id="fig|28116.10.peg.4429"/>
<evidence type="ECO:0000313" key="9">
    <source>
        <dbReference type="EMBL" id="MDC7960397.1"/>
    </source>
</evidence>
<proteinExistence type="predicted"/>
<keyword evidence="22" id="KW-1185">Reference proteome</keyword>
<dbReference type="GeneID" id="69479205"/>
<dbReference type="Proteomes" id="UP000318823">
    <property type="component" value="Chromosome"/>
</dbReference>
<evidence type="ECO:0000313" key="10">
    <source>
        <dbReference type="EMBL" id="QDM08876.1"/>
    </source>
</evidence>
<dbReference type="Proteomes" id="UP000478493">
    <property type="component" value="Unassembled WGS sequence"/>
</dbReference>
<evidence type="ECO:0000313" key="12">
    <source>
        <dbReference type="EMBL" id="RGX12854.1"/>
    </source>
</evidence>
<dbReference type="EMBL" id="JAQQPO010000026">
    <property type="protein sequence ID" value="MDC7960397.1"/>
    <property type="molecule type" value="Genomic_DNA"/>
</dbReference>
<dbReference type="EMBL" id="QRVZ01000038">
    <property type="protein sequence ID" value="RGS78890.1"/>
    <property type="molecule type" value="Genomic_DNA"/>
</dbReference>
<dbReference type="Proteomes" id="UP000323717">
    <property type="component" value="Unassembled WGS sequence"/>
</dbReference>
<evidence type="ECO:0000313" key="19">
    <source>
        <dbReference type="Proteomes" id="UP000365824"/>
    </source>
</evidence>
<dbReference type="EMBL" id="VWLX01000025">
    <property type="protein sequence ID" value="KAA3799448.1"/>
    <property type="molecule type" value="Genomic_DNA"/>
</dbReference>
<dbReference type="KEGG" id="boa:Bovatus_04974"/>
<evidence type="ECO:0000313" key="2">
    <source>
        <dbReference type="EMBL" id="KAA3925071.1"/>
    </source>
</evidence>
<sequence>MITLILDQMKEIVTKILDVIMFLVPFFGKRKRNRIVREVRFNATHKEVCNVKTTEREKDDEKD</sequence>
<dbReference type="EMBL" id="JAQNZF010000012">
    <property type="protein sequence ID" value="MDC2742786.1"/>
    <property type="molecule type" value="Genomic_DNA"/>
</dbReference>
<dbReference type="Proteomes" id="UP000375690">
    <property type="component" value="Unassembled WGS sequence"/>
</dbReference>
<gene>
    <name evidence="12" type="ORF">DWV35_02835</name>
    <name evidence="11" type="ORF">DWX70_25305</name>
    <name evidence="10" type="ORF">DYI28_09195</name>
    <name evidence="6" type="ORF">F3B53_14740</name>
    <name evidence="5" type="ORF">F3B85_18110</name>
    <name evidence="4" type="ORF">F3D66_17835</name>
    <name evidence="3" type="ORF">F3D71_02055</name>
    <name evidence="2" type="ORF">F3F25_20625</name>
    <name evidence="1" type="ORF">F3F51_24145</name>
    <name evidence="7" type="ORF">PO240_14620</name>
    <name evidence="8" type="ORF">PO382_11175</name>
    <name evidence="9" type="ORF">PQ628_19565</name>
    <name evidence="13" type="ORF">SAMN05192581_10019</name>
</gene>
<reference evidence="10" key="3">
    <citation type="journal article" date="2018" name="Nature">
        <title>Human gut bacteria contain acquired interbacterial defence systems.</title>
        <authorList>
            <person name="Ross B.D."/>
            <person name="Verster A.J."/>
            <person name="Radey M.C."/>
            <person name="Schmidtke D.T."/>
            <person name="Pope C.E."/>
            <person name="Hoffman L.R."/>
            <person name="Hajjar A."/>
            <person name="Peterson S.B."/>
            <person name="Borenstein E."/>
            <person name="Mougous J."/>
        </authorList>
    </citation>
    <scope>NUCLEOTIDE SEQUENCE</scope>
    <source>
        <strain evidence="10">3725 D1 iv</strain>
    </source>
</reference>
<dbReference type="EMBL" id="VWFC01000017">
    <property type="protein sequence ID" value="KAB1325326.1"/>
    <property type="molecule type" value="Genomic_DNA"/>
</dbReference>
<reference evidence="7" key="7">
    <citation type="submission" date="2022-10" db="EMBL/GenBank/DDBJ databases">
        <title>Human gut microbiome strain richness.</title>
        <authorList>
            <person name="Chen-Liaw A."/>
        </authorList>
    </citation>
    <scope>NUCLEOTIDE SEQUENCE</scope>
    <source>
        <strain evidence="8">BSD2780120875st1_E1_BSD2780120875_150330</strain>
        <strain evidence="7">F7_m1001271B151109d0_201107</strain>
        <strain evidence="9">RTP21484st1_H8_RTP21484_190118</strain>
    </source>
</reference>
<dbReference type="EMBL" id="CP041395">
    <property type="protein sequence ID" value="QDM08876.1"/>
    <property type="molecule type" value="Genomic_DNA"/>
</dbReference>
<evidence type="ECO:0000313" key="23">
    <source>
        <dbReference type="Proteomes" id="UP000478493"/>
    </source>
</evidence>
<dbReference type="RefSeq" id="WP_004302306.1">
    <property type="nucleotide sequence ID" value="NZ_BAABYJ010000001.1"/>
</dbReference>
<evidence type="ECO:0000313" key="8">
    <source>
        <dbReference type="EMBL" id="MDC2742786.1"/>
    </source>
</evidence>
<protein>
    <submittedName>
        <fullName evidence="12">Uncharacterized protein</fullName>
    </submittedName>
</protein>
<dbReference type="EMBL" id="VWLB01000039">
    <property type="protein sequence ID" value="KAA3925071.1"/>
    <property type="molecule type" value="Genomic_DNA"/>
</dbReference>
<evidence type="ECO:0000313" key="4">
    <source>
        <dbReference type="EMBL" id="KAA4094449.1"/>
    </source>
</evidence>
<dbReference type="STRING" id="28116.Bovatus_04974"/>
<evidence type="ECO:0000313" key="16">
    <source>
        <dbReference type="Proteomes" id="UP000286031"/>
    </source>
</evidence>
<reference evidence="18 19" key="5">
    <citation type="journal article" date="2019" name="Nat. Med.">
        <title>A library of human gut bacterial isolates paired with longitudinal multiomics data enables mechanistic microbiome research.</title>
        <authorList>
            <person name="Poyet M."/>
            <person name="Groussin M."/>
            <person name="Gibbons S.M."/>
            <person name="Avila-Pacheco J."/>
            <person name="Jiang X."/>
            <person name="Kearney S.M."/>
            <person name="Perrotta A.R."/>
            <person name="Berdy B."/>
            <person name="Zhao S."/>
            <person name="Lieberman T.D."/>
            <person name="Swanson P.K."/>
            <person name="Smith M."/>
            <person name="Roesemann S."/>
            <person name="Alexander J.E."/>
            <person name="Rich S.A."/>
            <person name="Livny J."/>
            <person name="Vlamakis H."/>
            <person name="Clish C."/>
            <person name="Bullock K."/>
            <person name="Deik A."/>
            <person name="Scott J."/>
            <person name="Pierce K.A."/>
            <person name="Xavier R.J."/>
            <person name="Alm E.J."/>
        </authorList>
    </citation>
    <scope>NUCLEOTIDE SEQUENCE [LARGE SCALE GENOMIC DNA]</scope>
    <source>
        <strain evidence="4 22">BIOML-A134</strain>
        <strain evidence="2 19">BIOML-A160</strain>
        <strain evidence="3 18">BIOML-A163</strain>
        <strain evidence="1 21">BIOML-A183</strain>
        <strain evidence="6 20">BIOML-A2</strain>
        <strain evidence="5 23">BIOML-A41</strain>
    </source>
</reference>
<dbReference type="Proteomes" id="UP001215078">
    <property type="component" value="Unassembled WGS sequence"/>
</dbReference>
<dbReference type="EMBL" id="JAQNWR010000009">
    <property type="protein sequence ID" value="MDC2409110.1"/>
    <property type="molecule type" value="Genomic_DNA"/>
</dbReference>
<dbReference type="EMBL" id="VWLE01000011">
    <property type="protein sequence ID" value="KAA3954491.1"/>
    <property type="molecule type" value="Genomic_DNA"/>
</dbReference>
<dbReference type="Proteomes" id="UP001219389">
    <property type="component" value="Unassembled WGS sequence"/>
</dbReference>
<reference evidence="13 14" key="1">
    <citation type="submission" date="2016-10" db="EMBL/GenBank/DDBJ databases">
        <authorList>
            <person name="de Groot N.N."/>
        </authorList>
    </citation>
    <scope>NUCLEOTIDE SEQUENCE [LARGE SCALE GENOMIC DNA]</scope>
    <source>
        <strain evidence="13 14">NLAE-zl-C500</strain>
    </source>
</reference>
<accession>A0A139KSC8</accession>
<evidence type="ECO:0000313" key="6">
    <source>
        <dbReference type="EMBL" id="KAB1325326.1"/>
    </source>
</evidence>
<dbReference type="EMBL" id="FMYE01000001">
    <property type="protein sequence ID" value="SDB75123.1"/>
    <property type="molecule type" value="Genomic_DNA"/>
</dbReference>
<evidence type="ECO:0000313" key="13">
    <source>
        <dbReference type="EMBL" id="SDB75123.1"/>
    </source>
</evidence>
<dbReference type="Proteomes" id="UP000365824">
    <property type="component" value="Unassembled WGS sequence"/>
</dbReference>
<dbReference type="EMBL" id="VWKB01000025">
    <property type="protein sequence ID" value="KAA4094449.1"/>
    <property type="molecule type" value="Genomic_DNA"/>
</dbReference>
<dbReference type="Proteomes" id="UP000183670">
    <property type="component" value="Unassembled WGS sequence"/>
</dbReference>
<dbReference type="Proteomes" id="UP000266492">
    <property type="component" value="Unassembled WGS sequence"/>
</dbReference>
<dbReference type="Proteomes" id="UP000460135">
    <property type="component" value="Unassembled WGS sequence"/>
</dbReference>
<name>A0A139KSC8_BACOV</name>